<dbReference type="GO" id="GO:0003735">
    <property type="term" value="F:structural constituent of ribosome"/>
    <property type="evidence" value="ECO:0007669"/>
    <property type="project" value="InterPro"/>
</dbReference>
<organism>
    <name type="scientific">Pediculus humanus subsp. corporis</name>
    <name type="common">Body louse</name>
    <dbReference type="NCBI Taxonomy" id="121224"/>
    <lineage>
        <taxon>Eukaryota</taxon>
        <taxon>Metazoa</taxon>
        <taxon>Ecdysozoa</taxon>
        <taxon>Arthropoda</taxon>
        <taxon>Hexapoda</taxon>
        <taxon>Insecta</taxon>
        <taxon>Pterygota</taxon>
        <taxon>Neoptera</taxon>
        <taxon>Paraneoptera</taxon>
        <taxon>Psocodea</taxon>
        <taxon>Troctomorpha</taxon>
        <taxon>Phthiraptera</taxon>
        <taxon>Anoplura</taxon>
        <taxon>Pediculidae</taxon>
        <taxon>Pediculus</taxon>
    </lineage>
</organism>
<dbReference type="eggNOG" id="KOG4461">
    <property type="taxonomic scope" value="Eukaryota"/>
</dbReference>
<sequence length="416" mass="48779">MYSVLKGCKRKNSLASLTRCCSVPFRNINCTENEFTSTPEYPPININKGTVETERLKEWHKKILRQPTVEEKLFEVNVPRRWGWKCFMIHEGIIPYNNLSFSQHATRTHLVKTEALPSYYENSADKCIDLAKKIRDDVVDSIEYQLHVRRENIFKNLNDMKKIRQLQKIIVGELNRVILNCIQNSESDAVHLQTDFSPRIEASWKVNSLVETVVKKEYKYGIPLNELPEEYLDRPSDKLIQYIGKPILQLRCSNPLPPIISSKEANIFNYSVPVYDFDPHITLGYTMERRHITNIPGFWPGEKEDFGFLSYHDLNHVHHRPSTYGSTDKEEAISSQMIFASFGWLMPLACYQGFSSYHDFAMRPRDARRRPFELRQNPYHRKMSDTKGAYVPKALRPDKHLPKWKQNKFAKSFFPQ</sequence>
<protein>
    <submittedName>
        <fullName evidence="5">Mitochondrial 28S ribosomal protein S30, putative</fullName>
    </submittedName>
</protein>
<dbReference type="EnsemblMetazoa" id="PHUM307670-RA">
    <property type="protein sequence ID" value="PHUM307670-PA"/>
    <property type="gene ID" value="PHUM307670"/>
</dbReference>
<dbReference type="InterPro" id="IPR039982">
    <property type="entry name" value="Ribosomal_mL65"/>
</dbReference>
<dbReference type="Pfam" id="PF07147">
    <property type="entry name" value="PDCD9"/>
    <property type="match status" value="1"/>
</dbReference>
<reference evidence="5" key="2">
    <citation type="submission" date="2007-04" db="EMBL/GenBank/DDBJ databases">
        <title>The genome of the human body louse.</title>
        <authorList>
            <consortium name="The Human Body Louse Genome Consortium"/>
            <person name="Kirkness E."/>
            <person name="Walenz B."/>
            <person name="Hass B."/>
            <person name="Bruggner R."/>
            <person name="Strausberg R."/>
        </authorList>
    </citation>
    <scope>NUCLEOTIDE SEQUENCE</scope>
    <source>
        <strain evidence="5">USDA</strain>
    </source>
</reference>
<evidence type="ECO:0000256" key="3">
    <source>
        <dbReference type="ARBA" id="ARBA00023128"/>
    </source>
</evidence>
<dbReference type="FunCoup" id="E0VMC1">
    <property type="interactions" value="435"/>
</dbReference>
<keyword evidence="3" id="KW-0496">Mitochondrion</keyword>
<evidence type="ECO:0000313" key="6">
    <source>
        <dbReference type="EnsemblMetazoa" id="PHUM307670-PA"/>
    </source>
</evidence>
<dbReference type="EMBL" id="AAZO01003572">
    <property type="status" value="NOT_ANNOTATED_CDS"/>
    <property type="molecule type" value="Genomic_DNA"/>
</dbReference>
<dbReference type="GO" id="GO:0005762">
    <property type="term" value="C:mitochondrial large ribosomal subunit"/>
    <property type="evidence" value="ECO:0007669"/>
    <property type="project" value="TreeGrafter"/>
</dbReference>
<dbReference type="VEuPathDB" id="VectorBase:PHUM307670"/>
<name>E0VMC1_PEDHC</name>
<reference evidence="5" key="1">
    <citation type="submission" date="2007-04" db="EMBL/GenBank/DDBJ databases">
        <title>Annotation of Pediculus humanus corporis strain USDA.</title>
        <authorList>
            <person name="Kirkness E."/>
            <person name="Hannick L."/>
            <person name="Hass B."/>
            <person name="Bruggner R."/>
            <person name="Lawson D."/>
            <person name="Bidwell S."/>
            <person name="Joardar V."/>
            <person name="Caler E."/>
            <person name="Walenz B."/>
            <person name="Inman J."/>
            <person name="Schobel S."/>
            <person name="Galinsky K."/>
            <person name="Amedeo P."/>
            <person name="Strausberg R."/>
        </authorList>
    </citation>
    <scope>NUCLEOTIDE SEQUENCE</scope>
    <source>
        <strain evidence="5">USDA</strain>
    </source>
</reference>
<keyword evidence="7" id="KW-1185">Reference proteome</keyword>
<dbReference type="EMBL" id="DS235306">
    <property type="protein sequence ID" value="EEB14527.1"/>
    <property type="molecule type" value="Genomic_DNA"/>
</dbReference>
<evidence type="ECO:0000313" key="7">
    <source>
        <dbReference type="Proteomes" id="UP000009046"/>
    </source>
</evidence>
<dbReference type="EMBL" id="AAZO01003571">
    <property type="status" value="NOT_ANNOTATED_CDS"/>
    <property type="molecule type" value="Genomic_DNA"/>
</dbReference>
<keyword evidence="2 5" id="KW-0689">Ribosomal protein</keyword>
<dbReference type="Proteomes" id="UP000009046">
    <property type="component" value="Unassembled WGS sequence"/>
</dbReference>
<comment type="subcellular location">
    <subcellularLocation>
        <location evidence="1">Mitochondrion</location>
    </subcellularLocation>
</comment>
<dbReference type="STRING" id="121224.E0VMC1"/>
<dbReference type="AlphaFoldDB" id="E0VMC1"/>
<dbReference type="GeneID" id="8239205"/>
<dbReference type="InParanoid" id="E0VMC1"/>
<evidence type="ECO:0000256" key="1">
    <source>
        <dbReference type="ARBA" id="ARBA00004173"/>
    </source>
</evidence>
<dbReference type="KEGG" id="phu:Phum_PHUM307670"/>
<gene>
    <name evidence="6" type="primary">8239205</name>
    <name evidence="5" type="ORF">Phum_PHUM307670</name>
</gene>
<proteinExistence type="predicted"/>
<dbReference type="OrthoDB" id="6041973at2759"/>
<dbReference type="HOGENOM" id="CLU_035549_0_0_1"/>
<evidence type="ECO:0000256" key="4">
    <source>
        <dbReference type="ARBA" id="ARBA00023274"/>
    </source>
</evidence>
<dbReference type="PANTHER" id="PTHR13014">
    <property type="entry name" value="MITOCHONDRIAL 28S RIBOSOMAL PROTEIN S30/P52 PRO-APOTOTIC PROTEIN"/>
    <property type="match status" value="1"/>
</dbReference>
<dbReference type="CTD" id="8239205"/>
<dbReference type="PANTHER" id="PTHR13014:SF3">
    <property type="entry name" value="LARGE RIBOSOMAL SUBUNIT PROTEIN ML65"/>
    <property type="match status" value="1"/>
</dbReference>
<reference evidence="6" key="3">
    <citation type="submission" date="2020-05" db="UniProtKB">
        <authorList>
            <consortium name="EnsemblMetazoa"/>
        </authorList>
    </citation>
    <scope>IDENTIFICATION</scope>
    <source>
        <strain evidence="6">USDA</strain>
    </source>
</reference>
<evidence type="ECO:0000313" key="5">
    <source>
        <dbReference type="EMBL" id="EEB14527.1"/>
    </source>
</evidence>
<evidence type="ECO:0000256" key="2">
    <source>
        <dbReference type="ARBA" id="ARBA00022980"/>
    </source>
</evidence>
<dbReference type="GO" id="GO:0006412">
    <property type="term" value="P:translation"/>
    <property type="evidence" value="ECO:0007669"/>
    <property type="project" value="InterPro"/>
</dbReference>
<accession>E0VMC1</accession>
<dbReference type="RefSeq" id="XP_002427265.1">
    <property type="nucleotide sequence ID" value="XM_002427220.1"/>
</dbReference>
<keyword evidence="4" id="KW-0687">Ribonucleoprotein</keyword>
<dbReference type="InterPro" id="IPR010793">
    <property type="entry name" value="Ribosomal_mL37/mL65"/>
</dbReference>